<dbReference type="InterPro" id="IPR001611">
    <property type="entry name" value="Leu-rich_rpt"/>
</dbReference>
<protein>
    <submittedName>
        <fullName evidence="4">Uncharacterized protein</fullName>
    </submittedName>
</protein>
<evidence type="ECO:0000256" key="2">
    <source>
        <dbReference type="ARBA" id="ARBA00022737"/>
    </source>
</evidence>
<dbReference type="Pfam" id="PF13855">
    <property type="entry name" value="LRR_8"/>
    <property type="match status" value="1"/>
</dbReference>
<dbReference type="AlphaFoldDB" id="A0A9J6BHQ3"/>
<dbReference type="InterPro" id="IPR032675">
    <property type="entry name" value="LRR_dom_sf"/>
</dbReference>
<evidence type="ECO:0000256" key="1">
    <source>
        <dbReference type="ARBA" id="ARBA00022614"/>
    </source>
</evidence>
<keyword evidence="2" id="KW-0677">Repeat</keyword>
<keyword evidence="5" id="KW-1185">Reference proteome</keyword>
<dbReference type="PANTHER" id="PTHR24366">
    <property type="entry name" value="IG(IMMUNOGLOBULIN) AND LRR(LEUCINE RICH REPEAT) DOMAINS"/>
    <property type="match status" value="1"/>
</dbReference>
<evidence type="ECO:0000256" key="3">
    <source>
        <dbReference type="SAM" id="SignalP"/>
    </source>
</evidence>
<dbReference type="SUPFAM" id="SSF52058">
    <property type="entry name" value="L domain-like"/>
    <property type="match status" value="1"/>
</dbReference>
<gene>
    <name evidence="4" type="ORF">PVAND_016960</name>
</gene>
<dbReference type="Gene3D" id="3.80.10.10">
    <property type="entry name" value="Ribonuclease Inhibitor"/>
    <property type="match status" value="1"/>
</dbReference>
<dbReference type="EMBL" id="JADBJN010000004">
    <property type="protein sequence ID" value="KAG5669059.1"/>
    <property type="molecule type" value="Genomic_DNA"/>
</dbReference>
<comment type="caution">
    <text evidence="4">The sequence shown here is derived from an EMBL/GenBank/DDBJ whole genome shotgun (WGS) entry which is preliminary data.</text>
</comment>
<keyword evidence="3" id="KW-0732">Signal</keyword>
<dbReference type="InterPro" id="IPR003591">
    <property type="entry name" value="Leu-rich_rpt_typical-subtyp"/>
</dbReference>
<dbReference type="SMART" id="SM00369">
    <property type="entry name" value="LRR_TYP"/>
    <property type="match status" value="2"/>
</dbReference>
<feature type="chain" id="PRO_5039932932" evidence="3">
    <location>
        <begin position="17"/>
        <end position="232"/>
    </location>
</feature>
<evidence type="ECO:0000313" key="5">
    <source>
        <dbReference type="Proteomes" id="UP001107558"/>
    </source>
</evidence>
<organism evidence="4 5">
    <name type="scientific">Polypedilum vanderplanki</name>
    <name type="common">Sleeping chironomid midge</name>
    <dbReference type="NCBI Taxonomy" id="319348"/>
    <lineage>
        <taxon>Eukaryota</taxon>
        <taxon>Metazoa</taxon>
        <taxon>Ecdysozoa</taxon>
        <taxon>Arthropoda</taxon>
        <taxon>Hexapoda</taxon>
        <taxon>Insecta</taxon>
        <taxon>Pterygota</taxon>
        <taxon>Neoptera</taxon>
        <taxon>Endopterygota</taxon>
        <taxon>Diptera</taxon>
        <taxon>Nematocera</taxon>
        <taxon>Chironomoidea</taxon>
        <taxon>Chironomidae</taxon>
        <taxon>Chironominae</taxon>
        <taxon>Polypedilum</taxon>
        <taxon>Polypedilum</taxon>
    </lineage>
</organism>
<dbReference type="Proteomes" id="UP001107558">
    <property type="component" value="Chromosome 4"/>
</dbReference>
<evidence type="ECO:0000313" key="4">
    <source>
        <dbReference type="EMBL" id="KAG5669059.1"/>
    </source>
</evidence>
<proteinExistence type="predicted"/>
<keyword evidence="1" id="KW-0433">Leucine-rich repeat</keyword>
<accession>A0A9J6BHQ3</accession>
<name>A0A9J6BHQ3_POLVA</name>
<reference evidence="4" key="1">
    <citation type="submission" date="2021-03" db="EMBL/GenBank/DDBJ databases">
        <title>Chromosome level genome of the anhydrobiotic midge Polypedilum vanderplanki.</title>
        <authorList>
            <person name="Yoshida Y."/>
            <person name="Kikawada T."/>
            <person name="Gusev O."/>
        </authorList>
    </citation>
    <scope>NUCLEOTIDE SEQUENCE</scope>
    <source>
        <strain evidence="4">NIAS01</strain>
        <tissue evidence="4">Whole body or cell culture</tissue>
    </source>
</reference>
<sequence>MRSLITFLLTVTVIYGTLVESTTITCNFGNSENFKYASEPTLYNCHLSIPFEDFHTIDSATVEHLSGKTNDDVQGLIINSISNLGNFPKNIEKVFKNLIAIEIFACDLTEIHGDDLKVFPQLKYLSLDYNKLKTLSANTFASNPNLEVLILNNNEIYHVDRQAFAGLNKLRVLIAHLNTCFSLYKAENAVEVKNMIKKIENGDCENPENKKSAFDSDQEWNVDDVMKLFQTG</sequence>
<feature type="signal peptide" evidence="3">
    <location>
        <begin position="1"/>
        <end position="16"/>
    </location>
</feature>